<dbReference type="PANTHER" id="PTHR23028:SF53">
    <property type="entry name" value="ACYL_TRANSF_3 DOMAIN-CONTAINING PROTEIN"/>
    <property type="match status" value="1"/>
</dbReference>
<feature type="transmembrane region" description="Helical" evidence="1">
    <location>
        <begin position="268"/>
        <end position="289"/>
    </location>
</feature>
<feature type="transmembrane region" description="Helical" evidence="1">
    <location>
        <begin position="94"/>
        <end position="112"/>
    </location>
</feature>
<feature type="transmembrane region" description="Helical" evidence="1">
    <location>
        <begin position="338"/>
        <end position="363"/>
    </location>
</feature>
<dbReference type="GO" id="GO:0016020">
    <property type="term" value="C:membrane"/>
    <property type="evidence" value="ECO:0007669"/>
    <property type="project" value="TreeGrafter"/>
</dbReference>
<organism evidence="3 4">
    <name type="scientific">Geotalea daltonii (strain DSM 22248 / JCM 15807 / FRC-32)</name>
    <name type="common">Geobacter daltonii</name>
    <dbReference type="NCBI Taxonomy" id="316067"/>
    <lineage>
        <taxon>Bacteria</taxon>
        <taxon>Pseudomonadati</taxon>
        <taxon>Thermodesulfobacteriota</taxon>
        <taxon>Desulfuromonadia</taxon>
        <taxon>Geobacterales</taxon>
        <taxon>Geobacteraceae</taxon>
        <taxon>Geotalea</taxon>
    </lineage>
</organism>
<keyword evidence="4" id="KW-1185">Reference proteome</keyword>
<keyword evidence="1" id="KW-1133">Transmembrane helix</keyword>
<dbReference type="InterPro" id="IPR050879">
    <property type="entry name" value="Acyltransferase_3"/>
</dbReference>
<dbReference type="HOGENOM" id="CLU_005679_1_4_7"/>
<keyword evidence="1" id="KW-0812">Transmembrane</keyword>
<keyword evidence="3" id="KW-0012">Acyltransferase</keyword>
<dbReference type="EMBL" id="CP001390">
    <property type="protein sequence ID" value="ACM19776.1"/>
    <property type="molecule type" value="Genomic_DNA"/>
</dbReference>
<accession>B9M4Q0</accession>
<feature type="transmembrane region" description="Helical" evidence="1">
    <location>
        <begin position="202"/>
        <end position="224"/>
    </location>
</feature>
<dbReference type="STRING" id="316067.Geob_1416"/>
<dbReference type="KEGG" id="geo:Geob_1416"/>
<keyword evidence="3" id="KW-0808">Transferase</keyword>
<dbReference type="eggNOG" id="COG1835">
    <property type="taxonomic scope" value="Bacteria"/>
</dbReference>
<evidence type="ECO:0000313" key="3">
    <source>
        <dbReference type="EMBL" id="ACM19776.1"/>
    </source>
</evidence>
<name>B9M4Q0_GEODF</name>
<proteinExistence type="predicted"/>
<reference evidence="3 4" key="1">
    <citation type="submission" date="2009-01" db="EMBL/GenBank/DDBJ databases">
        <title>Complete sequence of Geobacter sp. FRC-32.</title>
        <authorList>
            <consortium name="US DOE Joint Genome Institute"/>
            <person name="Lucas S."/>
            <person name="Copeland A."/>
            <person name="Lapidus A."/>
            <person name="Glavina del Rio T."/>
            <person name="Dalin E."/>
            <person name="Tice H."/>
            <person name="Bruce D."/>
            <person name="Goodwin L."/>
            <person name="Pitluck S."/>
            <person name="Saunders E."/>
            <person name="Brettin T."/>
            <person name="Detter J.C."/>
            <person name="Han C."/>
            <person name="Larimer F."/>
            <person name="Land M."/>
            <person name="Hauser L."/>
            <person name="Kyrpides N."/>
            <person name="Ovchinnikova G."/>
            <person name="Kostka J."/>
            <person name="Richardson P."/>
        </authorList>
    </citation>
    <scope>NUCLEOTIDE SEQUENCE [LARGE SCALE GENOMIC DNA]</scope>
    <source>
        <strain evidence="4">DSM 22248 / JCM 15807 / FRC-32</strain>
    </source>
</reference>
<feature type="transmembrane region" description="Helical" evidence="1">
    <location>
        <begin position="236"/>
        <end position="256"/>
    </location>
</feature>
<gene>
    <name evidence="3" type="ordered locus">Geob_1416</name>
</gene>
<feature type="transmembrane region" description="Helical" evidence="1">
    <location>
        <begin position="310"/>
        <end position="326"/>
    </location>
</feature>
<dbReference type="Proteomes" id="UP000007721">
    <property type="component" value="Chromosome"/>
</dbReference>
<dbReference type="GO" id="GO:0000271">
    <property type="term" value="P:polysaccharide biosynthetic process"/>
    <property type="evidence" value="ECO:0007669"/>
    <property type="project" value="TreeGrafter"/>
</dbReference>
<dbReference type="InterPro" id="IPR002656">
    <property type="entry name" value="Acyl_transf_3_dom"/>
</dbReference>
<feature type="transmembrane region" description="Helical" evidence="1">
    <location>
        <begin position="51"/>
        <end position="73"/>
    </location>
</feature>
<evidence type="ECO:0000259" key="2">
    <source>
        <dbReference type="Pfam" id="PF01757"/>
    </source>
</evidence>
<dbReference type="OrthoDB" id="5501619at2"/>
<dbReference type="GO" id="GO:0016747">
    <property type="term" value="F:acyltransferase activity, transferring groups other than amino-acyl groups"/>
    <property type="evidence" value="ECO:0007669"/>
    <property type="project" value="InterPro"/>
</dbReference>
<sequence>MACYMDDVDRNIPALDGIRGWAILMVLYVHSFGVSVPSLSSLDKAMHETSLYGRLGVDLFFVLSGFLITGILLKSKNTDRFFINFFSRRILRIFPLYYLAITGIFFITPQLVDYFNSQLAPNIHLIYYSYLQNFLIVPDGTLNQYLLAPMWSLAVEEHFYLVWPIMVFYCKPQSVARIAIILVIIALVLRTSLFFYARGWRYWAASWTFCRMDAILIGALLAVFIRSGIREFLNIWKYYFAFLASAINIFVIYLNYRWAENGSWFASLSFGYTLHAIFFVSIINLILFLPKRNILVRFFDNGALRLFGKHSYCIYIVHMVINAILWEQLFKNISSSYLIISFSFFLASIIVSLLTSIVIWHAYEKHFLLAKRFFENKPVDTDSRVVPRSVADNIS</sequence>
<feature type="transmembrane region" description="Helical" evidence="1">
    <location>
        <begin position="21"/>
        <end position="39"/>
    </location>
</feature>
<feature type="transmembrane region" description="Helical" evidence="1">
    <location>
        <begin position="175"/>
        <end position="196"/>
    </location>
</feature>
<protein>
    <submittedName>
        <fullName evidence="3">Acyltransferase 3 family protein</fullName>
    </submittedName>
</protein>
<dbReference type="PANTHER" id="PTHR23028">
    <property type="entry name" value="ACETYLTRANSFERASE"/>
    <property type="match status" value="1"/>
</dbReference>
<evidence type="ECO:0000313" key="4">
    <source>
        <dbReference type="Proteomes" id="UP000007721"/>
    </source>
</evidence>
<dbReference type="AlphaFoldDB" id="B9M4Q0"/>
<dbReference type="Pfam" id="PF01757">
    <property type="entry name" value="Acyl_transf_3"/>
    <property type="match status" value="1"/>
</dbReference>
<feature type="domain" description="Acyltransferase 3" evidence="2">
    <location>
        <begin position="13"/>
        <end position="360"/>
    </location>
</feature>
<evidence type="ECO:0000256" key="1">
    <source>
        <dbReference type="SAM" id="Phobius"/>
    </source>
</evidence>
<keyword evidence="1" id="KW-0472">Membrane</keyword>